<dbReference type="PRINTS" id="PR00830">
    <property type="entry name" value="ENDOLAPTASE"/>
</dbReference>
<gene>
    <name evidence="14" type="primary">lon</name>
    <name evidence="14" type="ORF">QLQ80_02810</name>
</gene>
<keyword evidence="5 11" id="KW-0067">ATP-binding</keyword>
<dbReference type="Pfam" id="PF05362">
    <property type="entry name" value="Lon_C"/>
    <property type="match status" value="1"/>
</dbReference>
<comment type="caution">
    <text evidence="14">The sequence shown here is derived from an EMBL/GenBank/DDBJ whole genome shotgun (WGS) entry which is preliminary data.</text>
</comment>
<evidence type="ECO:0000256" key="8">
    <source>
        <dbReference type="ARBA" id="ARBA00050665"/>
    </source>
</evidence>
<keyword evidence="1 12" id="KW-0645">Protease</keyword>
<dbReference type="InterPro" id="IPR027065">
    <property type="entry name" value="Lon_Prtase"/>
</dbReference>
<dbReference type="GO" id="GO:0016887">
    <property type="term" value="F:ATP hydrolysis activity"/>
    <property type="evidence" value="ECO:0007669"/>
    <property type="project" value="InterPro"/>
</dbReference>
<evidence type="ECO:0000256" key="3">
    <source>
        <dbReference type="ARBA" id="ARBA00022801"/>
    </source>
</evidence>
<proteinExistence type="inferred from homology"/>
<dbReference type="Gene3D" id="3.40.50.300">
    <property type="entry name" value="P-loop containing nucleotide triphosphate hydrolases"/>
    <property type="match status" value="1"/>
</dbReference>
<evidence type="ECO:0000256" key="7">
    <source>
        <dbReference type="ARBA" id="ARBA00026070"/>
    </source>
</evidence>
<organism evidence="14 15">
    <name type="scientific">Mycoplasma phocimorsus</name>
    <dbReference type="NCBI Taxonomy" id="3045839"/>
    <lineage>
        <taxon>Bacteria</taxon>
        <taxon>Bacillati</taxon>
        <taxon>Mycoplasmatota</taxon>
        <taxon>Mollicutes</taxon>
        <taxon>Mycoplasmataceae</taxon>
        <taxon>Mycoplasma</taxon>
    </lineage>
</organism>
<evidence type="ECO:0000256" key="12">
    <source>
        <dbReference type="PROSITE-ProRule" id="PRU01122"/>
    </source>
</evidence>
<comment type="function">
    <text evidence="9">ATP-dependent serine protease that mediates the selective degradation of mutant and abnormal proteins as well as certain short-lived regulatory proteins. Required for cellular homeostasis and for survival from DNA damage and developmental changes induced by stress. Degrades polypeptides processively to yield small peptide fragments that are 5 to 10 amino acids long. Binds to DNA in a double-stranded, site-specific manner.</text>
</comment>
<dbReference type="InterPro" id="IPR020568">
    <property type="entry name" value="Ribosomal_Su5_D2-typ_SF"/>
</dbReference>
<dbReference type="GO" id="GO:0005524">
    <property type="term" value="F:ATP binding"/>
    <property type="evidence" value="ECO:0007669"/>
    <property type="project" value="UniProtKB-KW"/>
</dbReference>
<accession>A0AAJ1PTN7</accession>
<evidence type="ECO:0000256" key="11">
    <source>
        <dbReference type="PIRSR" id="PIRSR001174-2"/>
    </source>
</evidence>
<comment type="catalytic activity">
    <reaction evidence="8 12">
        <text>Hydrolysis of proteins in presence of ATP.</text>
        <dbReference type="EC" id="3.4.21.53"/>
    </reaction>
</comment>
<dbReference type="CDD" id="cd19500">
    <property type="entry name" value="RecA-like_Lon"/>
    <property type="match status" value="1"/>
</dbReference>
<dbReference type="GO" id="GO:0030163">
    <property type="term" value="P:protein catabolic process"/>
    <property type="evidence" value="ECO:0007669"/>
    <property type="project" value="InterPro"/>
</dbReference>
<evidence type="ECO:0000256" key="5">
    <source>
        <dbReference type="ARBA" id="ARBA00022840"/>
    </source>
</evidence>
<dbReference type="InterPro" id="IPR003593">
    <property type="entry name" value="AAA+_ATPase"/>
</dbReference>
<evidence type="ECO:0000256" key="4">
    <source>
        <dbReference type="ARBA" id="ARBA00022825"/>
    </source>
</evidence>
<dbReference type="SUPFAM" id="SSF52540">
    <property type="entry name" value="P-loop containing nucleoside triphosphate hydrolases"/>
    <property type="match status" value="1"/>
</dbReference>
<dbReference type="PANTHER" id="PTHR10046">
    <property type="entry name" value="ATP DEPENDENT LON PROTEASE FAMILY MEMBER"/>
    <property type="match status" value="1"/>
</dbReference>
<dbReference type="PROSITE" id="PS51786">
    <property type="entry name" value="LON_PROTEOLYTIC"/>
    <property type="match status" value="1"/>
</dbReference>
<dbReference type="Gene3D" id="1.10.8.60">
    <property type="match status" value="1"/>
</dbReference>
<evidence type="ECO:0000256" key="9">
    <source>
        <dbReference type="ARBA" id="ARBA00053875"/>
    </source>
</evidence>
<reference evidence="14" key="1">
    <citation type="submission" date="2023-05" db="EMBL/GenBank/DDBJ databases">
        <title>Mycoplasma phocimorsus sp. nov., isolated from Scandinavian patients with seal finger or septic arthritis after contact with seals.</title>
        <authorList>
            <person name="Skafte-Holm A."/>
            <person name="Pedersen T.R."/>
            <person name="Froelund M."/>
            <person name="Stegger M."/>
            <person name="Qvortrup K."/>
            <person name="Michaels D.L."/>
            <person name="Brown D.R."/>
            <person name="Jensen J.S."/>
        </authorList>
    </citation>
    <scope>NUCLEOTIDE SEQUENCE</scope>
    <source>
        <strain evidence="14">M5725</strain>
    </source>
</reference>
<name>A0AAJ1PTN7_9MOLU</name>
<dbReference type="InterPro" id="IPR004815">
    <property type="entry name" value="Lon_bac/euk-typ"/>
</dbReference>
<dbReference type="Proteomes" id="UP001224428">
    <property type="component" value="Unassembled WGS sequence"/>
</dbReference>
<dbReference type="InterPro" id="IPR014721">
    <property type="entry name" value="Ribsml_uS5_D2-typ_fold_subgr"/>
</dbReference>
<dbReference type="InterPro" id="IPR054594">
    <property type="entry name" value="Lon_lid"/>
</dbReference>
<keyword evidence="4 12" id="KW-0720">Serine protease</keyword>
<feature type="domain" description="Lon proteolytic" evidence="13">
    <location>
        <begin position="700"/>
        <end position="880"/>
    </location>
</feature>
<dbReference type="Pfam" id="PF00004">
    <property type="entry name" value="AAA"/>
    <property type="match status" value="1"/>
</dbReference>
<dbReference type="Gene3D" id="3.30.230.10">
    <property type="match status" value="1"/>
</dbReference>
<comment type="similarity">
    <text evidence="12">Belongs to the peptidase S16 family.</text>
</comment>
<feature type="active site" evidence="10 12">
    <location>
        <position position="786"/>
    </location>
</feature>
<keyword evidence="15" id="KW-1185">Reference proteome</keyword>
<evidence type="ECO:0000256" key="10">
    <source>
        <dbReference type="PIRSR" id="PIRSR001174-1"/>
    </source>
</evidence>
<dbReference type="Pfam" id="PF22667">
    <property type="entry name" value="Lon_lid"/>
    <property type="match status" value="1"/>
</dbReference>
<dbReference type="GO" id="GO:0004252">
    <property type="term" value="F:serine-type endopeptidase activity"/>
    <property type="evidence" value="ECO:0007669"/>
    <property type="project" value="UniProtKB-UniRule"/>
</dbReference>
<evidence type="ECO:0000313" key="14">
    <source>
        <dbReference type="EMBL" id="MDJ1645997.1"/>
    </source>
</evidence>
<dbReference type="InterPro" id="IPR003959">
    <property type="entry name" value="ATPase_AAA_core"/>
</dbReference>
<keyword evidence="2 11" id="KW-0547">Nucleotide-binding</keyword>
<evidence type="ECO:0000256" key="1">
    <source>
        <dbReference type="ARBA" id="ARBA00022670"/>
    </source>
</evidence>
<dbReference type="GO" id="GO:0004176">
    <property type="term" value="F:ATP-dependent peptidase activity"/>
    <property type="evidence" value="ECO:0007669"/>
    <property type="project" value="UniProtKB-UniRule"/>
</dbReference>
<dbReference type="NCBIfam" id="TIGR00763">
    <property type="entry name" value="lon"/>
    <property type="match status" value="1"/>
</dbReference>
<protein>
    <recommendedName>
        <fullName evidence="12">endopeptidase La</fullName>
        <ecNumber evidence="12">3.4.21.53</ecNumber>
    </recommendedName>
</protein>
<dbReference type="EMBL" id="JASDDP010000024">
    <property type="protein sequence ID" value="MDJ1645997.1"/>
    <property type="molecule type" value="Genomic_DNA"/>
</dbReference>
<dbReference type="GO" id="GO:0006508">
    <property type="term" value="P:proteolysis"/>
    <property type="evidence" value="ECO:0007669"/>
    <property type="project" value="UniProtKB-KW"/>
</dbReference>
<keyword evidence="6" id="KW-0346">Stress response</keyword>
<dbReference type="InterPro" id="IPR027417">
    <property type="entry name" value="P-loop_NTPase"/>
</dbReference>
<evidence type="ECO:0000256" key="2">
    <source>
        <dbReference type="ARBA" id="ARBA00022741"/>
    </source>
</evidence>
<dbReference type="RefSeq" id="WP_283823563.1">
    <property type="nucleotide sequence ID" value="NZ_JASDAY010000016.1"/>
</dbReference>
<evidence type="ECO:0000256" key="6">
    <source>
        <dbReference type="ARBA" id="ARBA00023016"/>
    </source>
</evidence>
<dbReference type="SUPFAM" id="SSF54211">
    <property type="entry name" value="Ribosomal protein S5 domain 2-like"/>
    <property type="match status" value="1"/>
</dbReference>
<comment type="subunit">
    <text evidence="7">Homohexamer. Organized in a ring with a central cavity.</text>
</comment>
<sequence length="883" mass="101399">MKNSQLIKYIERFKEWQNNNDEFLESSKLHKYYAIYTEKALFGPEEKIKITNLNDIEKIIESSSNGERIFFLYADKKLKNSAKNSKAILARLLSVNNVKTDSLEITYEALSIARITSVTFNEENNEIQAIRGRVIMPDEILEDDKDDELYDDKFREFIAKVKDISKRAADLSAKGYIEASDVMTLTTFIMLIMSEVDNDHNIIINNYILFTFISWLTRFAYKKDVTSASYIEYLKTELKKLIFEEKWSFMVFFYYLSNSFDLLNSYFREFEDQNKKDKELGSDSNAIMKDIDRKIDAKLKSDLDKQQTDFILREKIRVIKSLLNDNSQKKEEDEIKEKAKFPKKVLEIIQEQKQKLEEMMPSSPNADITKTYIEILTNLPWKKVSTFNTSIEKAKEVLESNHYGLEEVKKRIIEYIAIEIRKNKVRNSKDNIKLNNEEEINSHLFEDKIQKKVLSSPILTLVGPPGTGKTSLAKSIADALGRKMVKISLGGVHDEAEIRGHRRTYVGAMPGKIINAIKKSGVSNPLILLDEIDKMSSDRRGDPTSAMLEVLDPEQNAKFQDNYVEIEYDLSDVMFVATANYFENIPPALIDRVEMIELHTYTVEEKIKIARQYLISRVLEQNFVSKNIVEISDEMLKYIIKHYTMEAGVRSLYRQLDKIVRKICVEEMENDFEDKIFLNEELITKYLGVKKIDEDELEEELHVGTVNGLAFTSYGGSTLQIEVTSYPGKGELKLTGQLKEVMQESAQIAFTYVKANAQKFNINFDFDNNNIHIHVPEGATPKDGPSAGVTFTSAIISCLLDKALPSNVGMTGEITLTGKVLAIGGLKEKSLAAYHKGISQVFIPFSNKKDLIDIPQEVKEKITYIPVKDYQEIFEHLFVKKSN</sequence>
<dbReference type="EC" id="3.4.21.53" evidence="12"/>
<dbReference type="Gene3D" id="1.20.5.5270">
    <property type="match status" value="1"/>
</dbReference>
<dbReference type="AlphaFoldDB" id="A0AAJ1PTN7"/>
<dbReference type="InterPro" id="IPR008269">
    <property type="entry name" value="Lon_proteolytic"/>
</dbReference>
<evidence type="ECO:0000259" key="13">
    <source>
        <dbReference type="PROSITE" id="PS51786"/>
    </source>
</evidence>
<feature type="binding site" evidence="11">
    <location>
        <begin position="463"/>
        <end position="470"/>
    </location>
    <ligand>
        <name>ATP</name>
        <dbReference type="ChEBI" id="CHEBI:30616"/>
    </ligand>
</feature>
<dbReference type="GO" id="GO:0005737">
    <property type="term" value="C:cytoplasm"/>
    <property type="evidence" value="ECO:0007669"/>
    <property type="project" value="UniProtKB-SubCell"/>
</dbReference>
<dbReference type="FunFam" id="3.40.50.300:FF:000021">
    <property type="entry name" value="Lon protease homolog"/>
    <property type="match status" value="1"/>
</dbReference>
<keyword evidence="3 12" id="KW-0378">Hydrolase</keyword>
<evidence type="ECO:0000313" key="15">
    <source>
        <dbReference type="Proteomes" id="UP001224428"/>
    </source>
</evidence>
<dbReference type="SMART" id="SM00382">
    <property type="entry name" value="AAA"/>
    <property type="match status" value="1"/>
</dbReference>
<feature type="active site" evidence="10 12">
    <location>
        <position position="829"/>
    </location>
</feature>